<dbReference type="Proteomes" id="UP001050691">
    <property type="component" value="Unassembled WGS sequence"/>
</dbReference>
<proteinExistence type="predicted"/>
<reference evidence="1" key="1">
    <citation type="submission" date="2021-10" db="EMBL/GenBank/DDBJ databases">
        <title>De novo Genome Assembly of Clathrus columnatus (Basidiomycota, Fungi) Using Illumina and Nanopore Sequence Data.</title>
        <authorList>
            <person name="Ogiso-Tanaka E."/>
            <person name="Itagaki H."/>
            <person name="Hosoya T."/>
            <person name="Hosaka K."/>
        </authorList>
    </citation>
    <scope>NUCLEOTIDE SEQUENCE</scope>
    <source>
        <strain evidence="1">MO-923</strain>
    </source>
</reference>
<dbReference type="PANTHER" id="PTHR32268:SF15">
    <property type="entry name" value="HOMOSERINE ACETYLTRANSFERASE FAMILY PROTEIN (AFU_ORTHOLOGUE AFUA_1G15350)"/>
    <property type="match status" value="1"/>
</dbReference>
<dbReference type="PANTHER" id="PTHR32268">
    <property type="entry name" value="HOMOSERINE O-ACETYLTRANSFERASE"/>
    <property type="match status" value="1"/>
</dbReference>
<dbReference type="SUPFAM" id="SSF53474">
    <property type="entry name" value="alpha/beta-Hydrolases"/>
    <property type="match status" value="2"/>
</dbReference>
<dbReference type="EMBL" id="BPWL01000004">
    <property type="protein sequence ID" value="GJJ09158.1"/>
    <property type="molecule type" value="Genomic_DNA"/>
</dbReference>
<sequence length="299" mass="33666">MSEIPETQYYRQENFQVEGGTLPIAVTAYRTHGDPSNPCIVFPTCYGGRLDSQYYFVGEGKVLDTKKYFVVTFALFSNGESSSPSNTPAPHNGPYFPQISYADNIRAQHAVITKVLGISKSDFRWEDSRRNSTVRKEGVLVERYGKLIRKWGSFLEGPKAALVSARDYQFGHYLKNPEVGLRAFGRGGKYRSLEAFMRAEWESGFLNWDANDLLTLMHTWYSGDISKVNHQGDLESALKSIQVKGQSQPEDNEYEVSILPNSRFVVIDSVWGHVAGGGADKGDLAFMEEQITKFLEEEL</sequence>
<dbReference type="GO" id="GO:0016747">
    <property type="term" value="F:acyltransferase activity, transferring groups other than amino-acyl groups"/>
    <property type="evidence" value="ECO:0007669"/>
    <property type="project" value="InterPro"/>
</dbReference>
<gene>
    <name evidence="1" type="ORF">Clacol_003380</name>
</gene>
<evidence type="ECO:0000313" key="1">
    <source>
        <dbReference type="EMBL" id="GJJ09158.1"/>
    </source>
</evidence>
<keyword evidence="2" id="KW-1185">Reference proteome</keyword>
<evidence type="ECO:0000313" key="2">
    <source>
        <dbReference type="Proteomes" id="UP001050691"/>
    </source>
</evidence>
<dbReference type="AlphaFoldDB" id="A0AAV5A7G7"/>
<protein>
    <submittedName>
        <fullName evidence="1">Uncharacterized protein</fullName>
    </submittedName>
</protein>
<dbReference type="InterPro" id="IPR008220">
    <property type="entry name" value="HAT_MetX-like"/>
</dbReference>
<dbReference type="InterPro" id="IPR029058">
    <property type="entry name" value="AB_hydrolase_fold"/>
</dbReference>
<organism evidence="1 2">
    <name type="scientific">Clathrus columnatus</name>
    <dbReference type="NCBI Taxonomy" id="1419009"/>
    <lineage>
        <taxon>Eukaryota</taxon>
        <taxon>Fungi</taxon>
        <taxon>Dikarya</taxon>
        <taxon>Basidiomycota</taxon>
        <taxon>Agaricomycotina</taxon>
        <taxon>Agaricomycetes</taxon>
        <taxon>Phallomycetidae</taxon>
        <taxon>Phallales</taxon>
        <taxon>Clathraceae</taxon>
        <taxon>Clathrus</taxon>
    </lineage>
</organism>
<name>A0AAV5A7G7_9AGAM</name>
<comment type="caution">
    <text evidence="1">The sequence shown here is derived from an EMBL/GenBank/DDBJ whole genome shotgun (WGS) entry which is preliminary data.</text>
</comment>
<dbReference type="Gene3D" id="3.40.50.1820">
    <property type="entry name" value="alpha/beta hydrolase"/>
    <property type="match status" value="2"/>
</dbReference>
<accession>A0AAV5A7G7</accession>